<evidence type="ECO:0000313" key="2">
    <source>
        <dbReference type="EMBL" id="SEU08850.1"/>
    </source>
</evidence>
<dbReference type="RefSeq" id="WP_092368908.1">
    <property type="nucleotide sequence ID" value="NZ_FOIM01000029.1"/>
</dbReference>
<keyword evidence="1" id="KW-0812">Transmembrane</keyword>
<protein>
    <submittedName>
        <fullName evidence="2">Type IV leader peptidase family protein</fullName>
    </submittedName>
</protein>
<feature type="transmembrane region" description="Helical" evidence="1">
    <location>
        <begin position="27"/>
        <end position="49"/>
    </location>
</feature>
<organism evidence="2 3">
    <name type="scientific">Enterocloster lavalensis</name>
    <dbReference type="NCBI Taxonomy" id="460384"/>
    <lineage>
        <taxon>Bacteria</taxon>
        <taxon>Bacillati</taxon>
        <taxon>Bacillota</taxon>
        <taxon>Clostridia</taxon>
        <taxon>Lachnospirales</taxon>
        <taxon>Lachnospiraceae</taxon>
        <taxon>Enterocloster</taxon>
    </lineage>
</organism>
<feature type="transmembrane region" description="Helical" evidence="1">
    <location>
        <begin position="89"/>
        <end position="112"/>
    </location>
</feature>
<dbReference type="STRING" id="460384.SAMN05216313_12951"/>
<proteinExistence type="predicted"/>
<feature type="transmembrane region" description="Helical" evidence="1">
    <location>
        <begin position="124"/>
        <end position="153"/>
    </location>
</feature>
<dbReference type="GO" id="GO:0016020">
    <property type="term" value="C:membrane"/>
    <property type="evidence" value="ECO:0007669"/>
    <property type="project" value="InterPro"/>
</dbReference>
<gene>
    <name evidence="2" type="ORF">SAMN05216313_12951</name>
</gene>
<keyword evidence="1" id="KW-1133">Transmembrane helix</keyword>
<name>A0A1I0JFT4_9FIRM</name>
<sequence>MQKNWIFMIYLAVCAGWDGRTRRIPNWLTGVGLAGGVVMAGMQGMWAAAGMYGAGMTAGLQGVENVAGLHGAGVAAGLQGMQTATAAQAWAFAAMAAFGRAVAAVAGGMCLYRFRVIGAGDVKLAAVIVAWLGFAQGGAGIFAGLCLGAMWSFGRLVRRGILWKRFSYLAGYVRDYLTTGKIAAYYNRERDGDEAAIPLGVCLAVGTVVVMFFAGNGA</sequence>
<dbReference type="Proteomes" id="UP000198508">
    <property type="component" value="Unassembled WGS sequence"/>
</dbReference>
<keyword evidence="3" id="KW-1185">Reference proteome</keyword>
<accession>A0A1I0JFT4</accession>
<dbReference type="Gene3D" id="1.20.120.1220">
    <property type="match status" value="1"/>
</dbReference>
<keyword evidence="1" id="KW-0472">Membrane</keyword>
<evidence type="ECO:0000313" key="3">
    <source>
        <dbReference type="Proteomes" id="UP000198508"/>
    </source>
</evidence>
<dbReference type="EMBL" id="FOIM01000029">
    <property type="protein sequence ID" value="SEU08850.1"/>
    <property type="molecule type" value="Genomic_DNA"/>
</dbReference>
<evidence type="ECO:0000256" key="1">
    <source>
        <dbReference type="SAM" id="Phobius"/>
    </source>
</evidence>
<feature type="transmembrane region" description="Helical" evidence="1">
    <location>
        <begin position="195"/>
        <end position="214"/>
    </location>
</feature>
<dbReference type="AlphaFoldDB" id="A0A1I0JFT4"/>
<dbReference type="GO" id="GO:0004190">
    <property type="term" value="F:aspartic-type endopeptidase activity"/>
    <property type="evidence" value="ECO:0007669"/>
    <property type="project" value="InterPro"/>
</dbReference>
<reference evidence="3" key="1">
    <citation type="submission" date="2016-10" db="EMBL/GenBank/DDBJ databases">
        <authorList>
            <person name="Varghese N."/>
            <person name="Submissions S."/>
        </authorList>
    </citation>
    <scope>NUCLEOTIDE SEQUENCE [LARGE SCALE GENOMIC DNA]</scope>
    <source>
        <strain evidence="3">NLAE-zl-G277</strain>
    </source>
</reference>